<evidence type="ECO:0000256" key="1">
    <source>
        <dbReference type="SAM" id="MobiDB-lite"/>
    </source>
</evidence>
<name>A0A2P2QWC6_RHIMU</name>
<proteinExistence type="predicted"/>
<sequence>MAHCFTLRQYGLRRQESPHQPPAGSRGQEAATDNIGQTEFSGQKIKLLSRNL</sequence>
<accession>A0A2P2QWC6</accession>
<evidence type="ECO:0000313" key="2">
    <source>
        <dbReference type="EMBL" id="MBX71268.1"/>
    </source>
</evidence>
<dbReference type="AlphaFoldDB" id="A0A2P2QWC6"/>
<feature type="region of interest" description="Disordered" evidence="1">
    <location>
        <begin position="1"/>
        <end position="42"/>
    </location>
</feature>
<reference evidence="2" key="1">
    <citation type="submission" date="2018-02" db="EMBL/GenBank/DDBJ databases">
        <title>Rhizophora mucronata_Transcriptome.</title>
        <authorList>
            <person name="Meera S.P."/>
            <person name="Sreeshan A."/>
            <person name="Augustine A."/>
        </authorList>
    </citation>
    <scope>NUCLEOTIDE SEQUENCE</scope>
    <source>
        <tissue evidence="2">Leaf</tissue>
    </source>
</reference>
<protein>
    <submittedName>
        <fullName evidence="2">Uncharacterized protein</fullName>
    </submittedName>
</protein>
<dbReference type="EMBL" id="GGEC01090784">
    <property type="protein sequence ID" value="MBX71268.1"/>
    <property type="molecule type" value="Transcribed_RNA"/>
</dbReference>
<organism evidence="2">
    <name type="scientific">Rhizophora mucronata</name>
    <name type="common">Asiatic mangrove</name>
    <dbReference type="NCBI Taxonomy" id="61149"/>
    <lineage>
        <taxon>Eukaryota</taxon>
        <taxon>Viridiplantae</taxon>
        <taxon>Streptophyta</taxon>
        <taxon>Embryophyta</taxon>
        <taxon>Tracheophyta</taxon>
        <taxon>Spermatophyta</taxon>
        <taxon>Magnoliopsida</taxon>
        <taxon>eudicotyledons</taxon>
        <taxon>Gunneridae</taxon>
        <taxon>Pentapetalae</taxon>
        <taxon>rosids</taxon>
        <taxon>fabids</taxon>
        <taxon>Malpighiales</taxon>
        <taxon>Rhizophoraceae</taxon>
        <taxon>Rhizophora</taxon>
    </lineage>
</organism>